<feature type="domain" description="Spore germination GerAC-like C-terminal" evidence="8">
    <location>
        <begin position="207"/>
        <end position="340"/>
    </location>
</feature>
<evidence type="ECO:0000256" key="5">
    <source>
        <dbReference type="ARBA" id="ARBA00023136"/>
    </source>
</evidence>
<dbReference type="InterPro" id="IPR046953">
    <property type="entry name" value="Spore_GerAC-like_C"/>
</dbReference>
<dbReference type="InterPro" id="IPR008844">
    <property type="entry name" value="Spore_GerAC-like"/>
</dbReference>
<dbReference type="GO" id="GO:0009847">
    <property type="term" value="P:spore germination"/>
    <property type="evidence" value="ECO:0007669"/>
    <property type="project" value="InterPro"/>
</dbReference>
<dbReference type="GO" id="GO:0016020">
    <property type="term" value="C:membrane"/>
    <property type="evidence" value="ECO:0007669"/>
    <property type="project" value="UniProtKB-SubCell"/>
</dbReference>
<comment type="caution">
    <text evidence="10">The sequence shown here is derived from an EMBL/GenBank/DDBJ whole genome shotgun (WGS) entry which is preliminary data.</text>
</comment>
<keyword evidence="6" id="KW-0564">Palmitate</keyword>
<keyword evidence="3" id="KW-0309">Germination</keyword>
<dbReference type="InterPro" id="IPR057336">
    <property type="entry name" value="GerAC_N"/>
</dbReference>
<dbReference type="InterPro" id="IPR038501">
    <property type="entry name" value="Spore_GerAC_C_sf"/>
</dbReference>
<evidence type="ECO:0000256" key="1">
    <source>
        <dbReference type="ARBA" id="ARBA00004635"/>
    </source>
</evidence>
<dbReference type="NCBIfam" id="TIGR02887">
    <property type="entry name" value="spore_ger_x_C"/>
    <property type="match status" value="1"/>
</dbReference>
<dbReference type="Pfam" id="PF25198">
    <property type="entry name" value="Spore_GerAC_N"/>
    <property type="match status" value="1"/>
</dbReference>
<dbReference type="Pfam" id="PF05504">
    <property type="entry name" value="Spore_GerAC"/>
    <property type="match status" value="1"/>
</dbReference>
<evidence type="ECO:0000313" key="11">
    <source>
        <dbReference type="Proteomes" id="UP000639396"/>
    </source>
</evidence>
<comment type="similarity">
    <text evidence="2">Belongs to the GerABKC lipoprotein family.</text>
</comment>
<evidence type="ECO:0000256" key="4">
    <source>
        <dbReference type="ARBA" id="ARBA00022729"/>
    </source>
</evidence>
<evidence type="ECO:0000256" key="2">
    <source>
        <dbReference type="ARBA" id="ARBA00007886"/>
    </source>
</evidence>
<name>A0A927CCH4_9BACL</name>
<dbReference type="EMBL" id="JACXJA010000043">
    <property type="protein sequence ID" value="MBD2865528.1"/>
    <property type="molecule type" value="Genomic_DNA"/>
</dbReference>
<dbReference type="Proteomes" id="UP000639396">
    <property type="component" value="Unassembled WGS sequence"/>
</dbReference>
<evidence type="ECO:0000259" key="9">
    <source>
        <dbReference type="Pfam" id="PF25198"/>
    </source>
</evidence>
<protein>
    <submittedName>
        <fullName evidence="10">Ger(X)C family spore germination protein</fullName>
    </submittedName>
</protein>
<sequence length="371" mass="42402">MAALLLTGCWNSKDIQKMAYVTALGFDYADGKIVSYVQVLNFSNVAKGETSQVGKSVPVWVGKGEGITVTESLTDIYSTSQIRIFWGHIKAIVCTESFMQNGQRIKEAYDMVNRYREIRYNVLLYGTKDNLRDIFIQKSLLNFSPIDTVMSTPSQIYTQRSFILPVYGFKLIAHFNEAGSPIMLPSITVAKGDWTEDQKKKSMLRINGAYFFRKLDMIGWLSENDLAGYRWAQQKLERSPINVPDNANPAVALVLTKPRFKVTTVINGDVKYNIHVKMQAYLDEMTRDITEKEIEDQAAQVVKEEIMATYKKGLRIQADIFKLDEVLYRNHPKLWRERHERGAFLLTPDSINEIVVKISLLHTGKYKGRAD</sequence>
<comment type="subcellular location">
    <subcellularLocation>
        <location evidence="1">Membrane</location>
        <topology evidence="1">Lipid-anchor</topology>
    </subcellularLocation>
</comment>
<keyword evidence="11" id="KW-1185">Reference proteome</keyword>
<evidence type="ECO:0000256" key="7">
    <source>
        <dbReference type="ARBA" id="ARBA00023288"/>
    </source>
</evidence>
<keyword evidence="4" id="KW-0732">Signal</keyword>
<organism evidence="10 11">
    <name type="scientific">Paenibacillus oceani</name>
    <dbReference type="NCBI Taxonomy" id="2772510"/>
    <lineage>
        <taxon>Bacteria</taxon>
        <taxon>Bacillati</taxon>
        <taxon>Bacillota</taxon>
        <taxon>Bacilli</taxon>
        <taxon>Bacillales</taxon>
        <taxon>Paenibacillaceae</taxon>
        <taxon>Paenibacillus</taxon>
    </lineage>
</organism>
<reference evidence="10" key="1">
    <citation type="submission" date="2020-09" db="EMBL/GenBank/DDBJ databases">
        <title>A novel bacterium of genus Paenibacillus, isolated from South China Sea.</title>
        <authorList>
            <person name="Huang H."/>
            <person name="Mo K."/>
            <person name="Hu Y."/>
        </authorList>
    </citation>
    <scope>NUCLEOTIDE SEQUENCE</scope>
    <source>
        <strain evidence="10">IB182363</strain>
    </source>
</reference>
<proteinExistence type="inferred from homology"/>
<evidence type="ECO:0000256" key="3">
    <source>
        <dbReference type="ARBA" id="ARBA00022544"/>
    </source>
</evidence>
<dbReference type="PANTHER" id="PTHR35789">
    <property type="entry name" value="SPORE GERMINATION PROTEIN B3"/>
    <property type="match status" value="1"/>
</dbReference>
<keyword evidence="7" id="KW-0449">Lipoprotein</keyword>
<dbReference type="AlphaFoldDB" id="A0A927CCH4"/>
<feature type="domain" description="Spore germination protein N-terminal" evidence="9">
    <location>
        <begin position="11"/>
        <end position="188"/>
    </location>
</feature>
<gene>
    <name evidence="10" type="ORF">IDH45_26450</name>
</gene>
<dbReference type="PANTHER" id="PTHR35789:SF1">
    <property type="entry name" value="SPORE GERMINATION PROTEIN B3"/>
    <property type="match status" value="1"/>
</dbReference>
<keyword evidence="5" id="KW-0472">Membrane</keyword>
<evidence type="ECO:0000256" key="6">
    <source>
        <dbReference type="ARBA" id="ARBA00023139"/>
    </source>
</evidence>
<evidence type="ECO:0000259" key="8">
    <source>
        <dbReference type="Pfam" id="PF05504"/>
    </source>
</evidence>
<evidence type="ECO:0000313" key="10">
    <source>
        <dbReference type="EMBL" id="MBD2865528.1"/>
    </source>
</evidence>
<dbReference type="Gene3D" id="3.30.300.210">
    <property type="entry name" value="Nutrient germinant receptor protein C, domain 3"/>
    <property type="match status" value="1"/>
</dbReference>
<accession>A0A927CCH4</accession>